<proteinExistence type="inferred from homology"/>
<dbReference type="RefSeq" id="WP_096600460.1">
    <property type="nucleotide sequence ID" value="NZ_OBEN01000001.1"/>
</dbReference>
<dbReference type="Gene3D" id="3.40.50.300">
    <property type="entry name" value="P-loop containing nucleotide triphosphate hydrolases"/>
    <property type="match status" value="1"/>
</dbReference>
<keyword evidence="2" id="KW-0547">Nucleotide-binding</keyword>
<dbReference type="GO" id="GO:0005524">
    <property type="term" value="F:ATP binding"/>
    <property type="evidence" value="ECO:0007669"/>
    <property type="project" value="UniProtKB-KW"/>
</dbReference>
<reference evidence="6" key="1">
    <citation type="submission" date="2017-09" db="EMBL/GenBank/DDBJ databases">
        <authorList>
            <person name="Varghese N."/>
            <person name="Submissions S."/>
        </authorList>
    </citation>
    <scope>NUCLEOTIDE SEQUENCE [LARGE SCALE GENOMIC DNA]</scope>
    <source>
        <strain evidence="6">DSM 2913</strain>
    </source>
</reference>
<dbReference type="FunFam" id="3.30.450.90:FF:000001">
    <property type="entry name" value="Type II secretion system ATPase GspE"/>
    <property type="match status" value="1"/>
</dbReference>
<dbReference type="SMART" id="SM00382">
    <property type="entry name" value="AAA"/>
    <property type="match status" value="1"/>
</dbReference>
<dbReference type="InterPro" id="IPR027417">
    <property type="entry name" value="P-loop_NTPase"/>
</dbReference>
<evidence type="ECO:0000256" key="3">
    <source>
        <dbReference type="ARBA" id="ARBA00022840"/>
    </source>
</evidence>
<dbReference type="PANTHER" id="PTHR30258:SF1">
    <property type="entry name" value="PROTEIN TRANSPORT PROTEIN HOFB HOMOLOG"/>
    <property type="match status" value="1"/>
</dbReference>
<dbReference type="InterPro" id="IPR003593">
    <property type="entry name" value="AAA+_ATPase"/>
</dbReference>
<evidence type="ECO:0000259" key="4">
    <source>
        <dbReference type="PROSITE" id="PS00662"/>
    </source>
</evidence>
<dbReference type="CDD" id="cd01129">
    <property type="entry name" value="PulE-GspE-like"/>
    <property type="match status" value="1"/>
</dbReference>
<dbReference type="FunFam" id="3.40.50.300:FF:000398">
    <property type="entry name" value="Type IV pilus assembly ATPase PilB"/>
    <property type="match status" value="1"/>
</dbReference>
<dbReference type="GO" id="GO:0005886">
    <property type="term" value="C:plasma membrane"/>
    <property type="evidence" value="ECO:0007669"/>
    <property type="project" value="TreeGrafter"/>
</dbReference>
<evidence type="ECO:0000256" key="1">
    <source>
        <dbReference type="ARBA" id="ARBA00006611"/>
    </source>
</evidence>
<dbReference type="PANTHER" id="PTHR30258">
    <property type="entry name" value="TYPE II SECRETION SYSTEM PROTEIN GSPE-RELATED"/>
    <property type="match status" value="1"/>
</dbReference>
<feature type="domain" description="Bacterial type II secretion system protein E" evidence="4">
    <location>
        <begin position="298"/>
        <end position="312"/>
    </location>
</feature>
<evidence type="ECO:0000313" key="5">
    <source>
        <dbReference type="EMBL" id="SNZ11889.1"/>
    </source>
</evidence>
<dbReference type="Gene3D" id="3.30.450.90">
    <property type="match status" value="1"/>
</dbReference>
<name>A0A285NR16_9AQUI</name>
<keyword evidence="6" id="KW-1185">Reference proteome</keyword>
<dbReference type="AlphaFoldDB" id="A0A285NR16"/>
<evidence type="ECO:0000256" key="2">
    <source>
        <dbReference type="ARBA" id="ARBA00022741"/>
    </source>
</evidence>
<gene>
    <name evidence="5" type="ORF">SAMN06265353_0354</name>
</gene>
<dbReference type="OrthoDB" id="9765501at2"/>
<dbReference type="SUPFAM" id="SSF52540">
    <property type="entry name" value="P-loop containing nucleoside triphosphate hydrolases"/>
    <property type="match status" value="1"/>
</dbReference>
<dbReference type="GO" id="GO:0016887">
    <property type="term" value="F:ATP hydrolysis activity"/>
    <property type="evidence" value="ECO:0007669"/>
    <property type="project" value="TreeGrafter"/>
</dbReference>
<keyword evidence="3" id="KW-0067">ATP-binding</keyword>
<dbReference type="Pfam" id="PF00437">
    <property type="entry name" value="T2SSE"/>
    <property type="match status" value="1"/>
</dbReference>
<sequence>MDATVKIQINHEFLKANGIAPLEEGEDYIKFACLREDEYLRELLQRTLGKKVIFQQVDEERLNNLLEDPTSIGLELEALSEDVLDERKLENIAEEAPIVKFVNDMIRDAITRSATDIHIEQFENHVVVRYRIDGILYTIREYPKYIAPPVISRIKILSRLNIAEKRLPQDGKFSYSLNGQEYDIRVSTVPSVHGEGAVLRILKRGEINLSLHTLGFKDQDINALLSFIKKPYGMILVTGPTGSGKTTTLYACMKEINTGEKKIITVEDPVEYNLRGVVQIQVMPKIGLTFANALRNILRQDPDVIMIGEIRDLETASIAVQASLTGHLVLATLHTNDASSAFTRLIDMGVEEFLLASAVIGVISQRLVRKVCPYCVYEYEPATFEEEILKLNGIDVPEKLYKGKGCEKCNHTGYLGRTVIGEILKVSEDIRSLVVKKSDAGKIKEQAIKEGMVPLLKDGLLKAVEGITTVEEILRVYRD</sequence>
<organism evidence="5 6">
    <name type="scientific">Hydrogenobacter hydrogenophilus</name>
    <dbReference type="NCBI Taxonomy" id="35835"/>
    <lineage>
        <taxon>Bacteria</taxon>
        <taxon>Pseudomonadati</taxon>
        <taxon>Aquificota</taxon>
        <taxon>Aquificia</taxon>
        <taxon>Aquificales</taxon>
        <taxon>Aquificaceae</taxon>
        <taxon>Hydrogenobacter</taxon>
    </lineage>
</organism>
<accession>A0A285NR16</accession>
<dbReference type="EMBL" id="OBEN01000001">
    <property type="protein sequence ID" value="SNZ11889.1"/>
    <property type="molecule type" value="Genomic_DNA"/>
</dbReference>
<protein>
    <submittedName>
        <fullName evidence="5">Type II secretion system protein E (GspE)</fullName>
    </submittedName>
</protein>
<dbReference type="Proteomes" id="UP000218627">
    <property type="component" value="Unassembled WGS sequence"/>
</dbReference>
<comment type="similarity">
    <text evidence="1">Belongs to the GSP E family.</text>
</comment>
<dbReference type="InterPro" id="IPR001482">
    <property type="entry name" value="T2SS/T4SS_dom"/>
</dbReference>
<evidence type="ECO:0000313" key="6">
    <source>
        <dbReference type="Proteomes" id="UP000218627"/>
    </source>
</evidence>
<dbReference type="PROSITE" id="PS00662">
    <property type="entry name" value="T2SP_E"/>
    <property type="match status" value="1"/>
</dbReference>